<protein>
    <submittedName>
        <fullName evidence="2">Uncharacterized protein</fullName>
    </submittedName>
</protein>
<sequence>MTKRIPSLHLVNIREQEEKRVRSTRACESDPLGKDSPTRGFRVSHGPLICAPRQRLQTSSNSDTFLQVIVVVIITSC</sequence>
<organism evidence="2 3">
    <name type="scientific">Caerostris extrusa</name>
    <name type="common">Bark spider</name>
    <name type="synonym">Caerostris bankana</name>
    <dbReference type="NCBI Taxonomy" id="172846"/>
    <lineage>
        <taxon>Eukaryota</taxon>
        <taxon>Metazoa</taxon>
        <taxon>Ecdysozoa</taxon>
        <taxon>Arthropoda</taxon>
        <taxon>Chelicerata</taxon>
        <taxon>Arachnida</taxon>
        <taxon>Araneae</taxon>
        <taxon>Araneomorphae</taxon>
        <taxon>Entelegynae</taxon>
        <taxon>Araneoidea</taxon>
        <taxon>Araneidae</taxon>
        <taxon>Caerostris</taxon>
    </lineage>
</organism>
<feature type="region of interest" description="Disordered" evidence="1">
    <location>
        <begin position="20"/>
        <end position="40"/>
    </location>
</feature>
<feature type="compositionally biased region" description="Basic and acidic residues" evidence="1">
    <location>
        <begin position="20"/>
        <end position="37"/>
    </location>
</feature>
<comment type="caution">
    <text evidence="2">The sequence shown here is derived from an EMBL/GenBank/DDBJ whole genome shotgun (WGS) entry which is preliminary data.</text>
</comment>
<dbReference type="Proteomes" id="UP001054945">
    <property type="component" value="Unassembled WGS sequence"/>
</dbReference>
<accession>A0AAV4X1M0</accession>
<evidence type="ECO:0000256" key="1">
    <source>
        <dbReference type="SAM" id="MobiDB-lite"/>
    </source>
</evidence>
<dbReference type="AlphaFoldDB" id="A0AAV4X1M0"/>
<gene>
    <name evidence="2" type="ORF">CEXT_715181</name>
</gene>
<keyword evidence="3" id="KW-1185">Reference proteome</keyword>
<proteinExistence type="predicted"/>
<evidence type="ECO:0000313" key="2">
    <source>
        <dbReference type="EMBL" id="GIY88418.1"/>
    </source>
</evidence>
<reference evidence="2 3" key="1">
    <citation type="submission" date="2021-06" db="EMBL/GenBank/DDBJ databases">
        <title>Caerostris extrusa draft genome.</title>
        <authorList>
            <person name="Kono N."/>
            <person name="Arakawa K."/>
        </authorList>
    </citation>
    <scope>NUCLEOTIDE SEQUENCE [LARGE SCALE GENOMIC DNA]</scope>
</reference>
<name>A0AAV4X1M0_CAEEX</name>
<evidence type="ECO:0000313" key="3">
    <source>
        <dbReference type="Proteomes" id="UP001054945"/>
    </source>
</evidence>
<dbReference type="EMBL" id="BPLR01017064">
    <property type="protein sequence ID" value="GIY88418.1"/>
    <property type="molecule type" value="Genomic_DNA"/>
</dbReference>